<gene>
    <name evidence="1" type="ORF">CHRIB12_LOCUS6561</name>
</gene>
<proteinExistence type="predicted"/>
<evidence type="ECO:0008006" key="3">
    <source>
        <dbReference type="Google" id="ProtNLM"/>
    </source>
</evidence>
<dbReference type="AlphaFoldDB" id="A0A915YZW1"/>
<name>A0A915YZW1_9GLOM</name>
<sequence>MINCLYNVIYAKTIWCDSEDDPVSLFPCILVNRYWCRTAIPILWSNPFSLTKFDSRYGSRRMFSLINTFIITLPQESKNILIKQEIKIPEIKNLTFNYQTFLRVIDMLCIDLAVKDWFAHPNYVIL</sequence>
<protein>
    <recommendedName>
        <fullName evidence="3">F-box domain-containing protein</fullName>
    </recommendedName>
</protein>
<dbReference type="Proteomes" id="UP000684084">
    <property type="component" value="Unassembled WGS sequence"/>
</dbReference>
<evidence type="ECO:0000313" key="2">
    <source>
        <dbReference type="Proteomes" id="UP000684084"/>
    </source>
</evidence>
<dbReference type="VEuPathDB" id="FungiDB:RhiirFUN_010638"/>
<dbReference type="OrthoDB" id="2344632at2759"/>
<evidence type="ECO:0000313" key="1">
    <source>
        <dbReference type="EMBL" id="CAB5356800.1"/>
    </source>
</evidence>
<comment type="caution">
    <text evidence="1">The sequence shown here is derived from an EMBL/GenBank/DDBJ whole genome shotgun (WGS) entry which is preliminary data.</text>
</comment>
<accession>A0A915YZW1</accession>
<organism evidence="1 2">
    <name type="scientific">Rhizophagus irregularis</name>
    <dbReference type="NCBI Taxonomy" id="588596"/>
    <lineage>
        <taxon>Eukaryota</taxon>
        <taxon>Fungi</taxon>
        <taxon>Fungi incertae sedis</taxon>
        <taxon>Mucoromycota</taxon>
        <taxon>Glomeromycotina</taxon>
        <taxon>Glomeromycetes</taxon>
        <taxon>Glomerales</taxon>
        <taxon>Glomeraceae</taxon>
        <taxon>Rhizophagus</taxon>
    </lineage>
</organism>
<reference evidence="1" key="1">
    <citation type="submission" date="2020-05" db="EMBL/GenBank/DDBJ databases">
        <authorList>
            <person name="Rincon C."/>
            <person name="Sanders R I."/>
            <person name="Robbins C."/>
            <person name="Chaturvedi A."/>
        </authorList>
    </citation>
    <scope>NUCLEOTIDE SEQUENCE</scope>
    <source>
        <strain evidence="1">CHB12</strain>
    </source>
</reference>
<dbReference type="EMBL" id="CAGKOT010000010">
    <property type="protein sequence ID" value="CAB5356800.1"/>
    <property type="molecule type" value="Genomic_DNA"/>
</dbReference>